<accession>A0A0E9W1F7</accession>
<protein>
    <submittedName>
        <fullName evidence="1">Uncharacterized protein</fullName>
    </submittedName>
</protein>
<sequence>MHHAYLLSSNKTTRFQYICNVKRNKIRTKKTIASYKYNK</sequence>
<proteinExistence type="predicted"/>
<reference evidence="1" key="1">
    <citation type="submission" date="2014-11" db="EMBL/GenBank/DDBJ databases">
        <authorList>
            <person name="Amaro Gonzalez C."/>
        </authorList>
    </citation>
    <scope>NUCLEOTIDE SEQUENCE</scope>
</reference>
<name>A0A0E9W1F7_ANGAN</name>
<dbReference type="AlphaFoldDB" id="A0A0E9W1F7"/>
<evidence type="ECO:0000313" key="1">
    <source>
        <dbReference type="EMBL" id="JAH83375.1"/>
    </source>
</evidence>
<reference evidence="1" key="2">
    <citation type="journal article" date="2015" name="Fish Shellfish Immunol.">
        <title>Early steps in the European eel (Anguilla anguilla)-Vibrio vulnificus interaction in the gills: Role of the RtxA13 toxin.</title>
        <authorList>
            <person name="Callol A."/>
            <person name="Pajuelo D."/>
            <person name="Ebbesson L."/>
            <person name="Teles M."/>
            <person name="MacKenzie S."/>
            <person name="Amaro C."/>
        </authorList>
    </citation>
    <scope>NUCLEOTIDE SEQUENCE</scope>
</reference>
<dbReference type="EMBL" id="GBXM01025202">
    <property type="protein sequence ID" value="JAH83375.1"/>
    <property type="molecule type" value="Transcribed_RNA"/>
</dbReference>
<organism evidence="1">
    <name type="scientific">Anguilla anguilla</name>
    <name type="common">European freshwater eel</name>
    <name type="synonym">Muraena anguilla</name>
    <dbReference type="NCBI Taxonomy" id="7936"/>
    <lineage>
        <taxon>Eukaryota</taxon>
        <taxon>Metazoa</taxon>
        <taxon>Chordata</taxon>
        <taxon>Craniata</taxon>
        <taxon>Vertebrata</taxon>
        <taxon>Euteleostomi</taxon>
        <taxon>Actinopterygii</taxon>
        <taxon>Neopterygii</taxon>
        <taxon>Teleostei</taxon>
        <taxon>Anguilliformes</taxon>
        <taxon>Anguillidae</taxon>
        <taxon>Anguilla</taxon>
    </lineage>
</organism>